<evidence type="ECO:0000256" key="2">
    <source>
        <dbReference type="ARBA" id="ARBA00004496"/>
    </source>
</evidence>
<dbReference type="InterPro" id="IPR005697">
    <property type="entry name" value="HST_MetA"/>
</dbReference>
<dbReference type="PANTHER" id="PTHR20919:SF0">
    <property type="entry name" value="HOMOSERINE O-SUCCINYLTRANSFERASE"/>
    <property type="match status" value="1"/>
</dbReference>
<evidence type="ECO:0000256" key="5">
    <source>
        <dbReference type="ARBA" id="ARBA00022679"/>
    </source>
</evidence>
<comment type="caution">
    <text evidence="7">The sequence shown here is derived from an EMBL/GenBank/DDBJ whole genome shotgun (WGS) entry which is preliminary data.</text>
</comment>
<reference evidence="7" key="1">
    <citation type="submission" date="2016-03" db="EMBL/GenBank/DDBJ databases">
        <authorList>
            <person name="Borrel G."/>
            <person name="Mccann A."/>
            <person name="O'Toole P.W."/>
        </authorList>
    </citation>
    <scope>NUCLEOTIDE SEQUENCE</scope>
    <source>
        <strain evidence="7">183</strain>
    </source>
</reference>
<keyword evidence="4" id="KW-0028">Amino-acid biosynthesis</keyword>
<gene>
    <name evidence="7" type="ORF">A3207_00010</name>
</gene>
<evidence type="ECO:0000256" key="3">
    <source>
        <dbReference type="ARBA" id="ARBA00022490"/>
    </source>
</evidence>
<dbReference type="GO" id="GO:0008652">
    <property type="term" value="P:amino acid biosynthetic process"/>
    <property type="evidence" value="ECO:0007669"/>
    <property type="project" value="UniProtKB-KW"/>
</dbReference>
<sequence>MPINIPDDLPAASILESEKIFVMNENRARHQDIRPLEILIFNLMPSKVETETQILRLLSNSPIQIDIDLLRTETYISKHTSQDYLQHFYKTFNEIKNKKYDGMIITGAPVENMPYESVKYWKEFCEILDWSLTNSFSTMHICWGALAALYYHYGIPKHPLDEKISGIYAHVPLEYYHPLLRGFDDVFYMPHSRYMTVKESDLKGDLKVLARSEETGPAIIMSDKLRQVFVTGHLEYDTMTLANEYKRDLEKGLHPVIPENYFPDNDPNAAPKKLWRSHASLLFSNWLNYYVYQQTPYDLLKIGRS</sequence>
<keyword evidence="6" id="KW-0012">Acyltransferase</keyword>
<dbReference type="GeneID" id="41323527"/>
<evidence type="ECO:0000256" key="4">
    <source>
        <dbReference type="ARBA" id="ARBA00022605"/>
    </source>
</evidence>
<proteinExistence type="inferred from homology"/>
<dbReference type="SUPFAM" id="SSF52317">
    <property type="entry name" value="Class I glutamine amidotransferase-like"/>
    <property type="match status" value="1"/>
</dbReference>
<dbReference type="CDD" id="cd03131">
    <property type="entry name" value="GATase1_HTS"/>
    <property type="match status" value="1"/>
</dbReference>
<dbReference type="InterPro" id="IPR029062">
    <property type="entry name" value="Class_I_gatase-like"/>
</dbReference>
<dbReference type="RefSeq" id="WP_020448995.1">
    <property type="nucleotide sequence ID" value="NZ_CAYAXV010000011.1"/>
</dbReference>
<accession>A0A8J8PET1</accession>
<evidence type="ECO:0000313" key="7">
    <source>
        <dbReference type="EMBL" id="TQS84471.1"/>
    </source>
</evidence>
<dbReference type="InterPro" id="IPR033752">
    <property type="entry name" value="MetA_family"/>
</dbReference>
<dbReference type="EMBL" id="LVVT01000001">
    <property type="protein sequence ID" value="TQS84471.1"/>
    <property type="molecule type" value="Genomic_DNA"/>
</dbReference>
<evidence type="ECO:0000256" key="1">
    <source>
        <dbReference type="ARBA" id="ARBA00003082"/>
    </source>
</evidence>
<comment type="function">
    <text evidence="1">Transfers an acetyl group from acetyl-CoA to L-homoserine, forming acetyl-L-homoserine.</text>
</comment>
<dbReference type="GO" id="GO:0005737">
    <property type="term" value="C:cytoplasm"/>
    <property type="evidence" value="ECO:0007669"/>
    <property type="project" value="UniProtKB-SubCell"/>
</dbReference>
<evidence type="ECO:0000256" key="6">
    <source>
        <dbReference type="ARBA" id="ARBA00023315"/>
    </source>
</evidence>
<dbReference type="Proteomes" id="UP000752814">
    <property type="component" value="Unassembled WGS sequence"/>
</dbReference>
<protein>
    <submittedName>
        <fullName evidence="7">Homoserine O-succinyltransferase</fullName>
    </submittedName>
</protein>
<dbReference type="AlphaFoldDB" id="A0A8J8PET1"/>
<dbReference type="FunFam" id="3.40.50.880:FF:000004">
    <property type="entry name" value="Homoserine O-succinyltransferase"/>
    <property type="match status" value="1"/>
</dbReference>
<comment type="subcellular location">
    <subcellularLocation>
        <location evidence="2">Cytoplasm</location>
    </subcellularLocation>
</comment>
<dbReference type="PIRSF" id="PIRSF000450">
    <property type="entry name" value="H_ser_succinyltr"/>
    <property type="match status" value="1"/>
</dbReference>
<dbReference type="OMA" id="CSCLATH"/>
<dbReference type="NCBIfam" id="TIGR01001">
    <property type="entry name" value="metA"/>
    <property type="match status" value="1"/>
</dbReference>
<dbReference type="GO" id="GO:0008899">
    <property type="term" value="F:homoserine O-succinyltransferase activity"/>
    <property type="evidence" value="ECO:0007669"/>
    <property type="project" value="InterPro"/>
</dbReference>
<keyword evidence="3" id="KW-0963">Cytoplasm</keyword>
<dbReference type="PANTHER" id="PTHR20919">
    <property type="entry name" value="HOMOSERINE O-SUCCINYLTRANSFERASE"/>
    <property type="match status" value="1"/>
</dbReference>
<keyword evidence="5" id="KW-0808">Transferase</keyword>
<dbReference type="HAMAP" id="MF_00295">
    <property type="entry name" value="MetA_acyltransf"/>
    <property type="match status" value="1"/>
</dbReference>
<organism evidence="7 8">
    <name type="scientific">Candidatus Methanomassiliicoccus intestinalis</name>
    <dbReference type="NCBI Taxonomy" id="1406512"/>
    <lineage>
        <taxon>Archaea</taxon>
        <taxon>Methanobacteriati</taxon>
        <taxon>Thermoplasmatota</taxon>
        <taxon>Thermoplasmata</taxon>
        <taxon>Methanomassiliicoccales</taxon>
        <taxon>Methanomassiliicoccaceae</taxon>
        <taxon>Methanomassiliicoccus</taxon>
    </lineage>
</organism>
<dbReference type="Pfam" id="PF04204">
    <property type="entry name" value="HTS"/>
    <property type="match status" value="1"/>
</dbReference>
<dbReference type="SMR" id="A0A8J8PET1"/>
<dbReference type="Gene3D" id="3.40.50.880">
    <property type="match status" value="1"/>
</dbReference>
<name>A0A8J8PET1_9ARCH</name>
<evidence type="ECO:0000313" key="8">
    <source>
        <dbReference type="Proteomes" id="UP000752814"/>
    </source>
</evidence>